<sequence length="55" mass="6280">MKALTQTSRQVLRSYPGLASVRQLLSFLAALNPEQNIDDVQVHRFDRNHSDTNLN</sequence>
<dbReference type="AlphaFoldDB" id="A0A3B0YR34"/>
<accession>A0A3B0YR34</accession>
<name>A0A3B0YR34_9ZZZZ</name>
<dbReference type="EMBL" id="UOFL01000113">
    <property type="protein sequence ID" value="VAW76779.1"/>
    <property type="molecule type" value="Genomic_DNA"/>
</dbReference>
<protein>
    <submittedName>
        <fullName evidence="1">Uncharacterized protein</fullName>
    </submittedName>
</protein>
<evidence type="ECO:0000313" key="1">
    <source>
        <dbReference type="EMBL" id="VAW76779.1"/>
    </source>
</evidence>
<reference evidence="1" key="1">
    <citation type="submission" date="2018-06" db="EMBL/GenBank/DDBJ databases">
        <authorList>
            <person name="Zhirakovskaya E."/>
        </authorList>
    </citation>
    <scope>NUCLEOTIDE SEQUENCE</scope>
</reference>
<organism evidence="1">
    <name type="scientific">hydrothermal vent metagenome</name>
    <dbReference type="NCBI Taxonomy" id="652676"/>
    <lineage>
        <taxon>unclassified sequences</taxon>
        <taxon>metagenomes</taxon>
        <taxon>ecological metagenomes</taxon>
    </lineage>
</organism>
<proteinExistence type="predicted"/>
<gene>
    <name evidence="1" type="ORF">MNBD_GAMMA12-2276</name>
</gene>